<organism evidence="2 3">
    <name type="scientific">Haemaphysalis longicornis</name>
    <name type="common">Bush tick</name>
    <dbReference type="NCBI Taxonomy" id="44386"/>
    <lineage>
        <taxon>Eukaryota</taxon>
        <taxon>Metazoa</taxon>
        <taxon>Ecdysozoa</taxon>
        <taxon>Arthropoda</taxon>
        <taxon>Chelicerata</taxon>
        <taxon>Arachnida</taxon>
        <taxon>Acari</taxon>
        <taxon>Parasitiformes</taxon>
        <taxon>Ixodida</taxon>
        <taxon>Ixodoidea</taxon>
        <taxon>Ixodidae</taxon>
        <taxon>Haemaphysalinae</taxon>
        <taxon>Haemaphysalis</taxon>
    </lineage>
</organism>
<dbReference type="AlphaFoldDB" id="A0A9J6FTG7"/>
<keyword evidence="3" id="KW-1185">Reference proteome</keyword>
<dbReference type="Proteomes" id="UP000821853">
    <property type="component" value="Chromosome 3"/>
</dbReference>
<accession>A0A9J6FTG7</accession>
<dbReference type="VEuPathDB" id="VectorBase:HLOH_043400"/>
<reference evidence="2 3" key="1">
    <citation type="journal article" date="2020" name="Cell">
        <title>Large-Scale Comparative Analyses of Tick Genomes Elucidate Their Genetic Diversity and Vector Capacities.</title>
        <authorList>
            <consortium name="Tick Genome and Microbiome Consortium (TIGMIC)"/>
            <person name="Jia N."/>
            <person name="Wang J."/>
            <person name="Shi W."/>
            <person name="Du L."/>
            <person name="Sun Y."/>
            <person name="Zhan W."/>
            <person name="Jiang J.F."/>
            <person name="Wang Q."/>
            <person name="Zhang B."/>
            <person name="Ji P."/>
            <person name="Bell-Sakyi L."/>
            <person name="Cui X.M."/>
            <person name="Yuan T.T."/>
            <person name="Jiang B.G."/>
            <person name="Yang W.F."/>
            <person name="Lam T.T."/>
            <person name="Chang Q.C."/>
            <person name="Ding S.J."/>
            <person name="Wang X.J."/>
            <person name="Zhu J.G."/>
            <person name="Ruan X.D."/>
            <person name="Zhao L."/>
            <person name="Wei J.T."/>
            <person name="Ye R.Z."/>
            <person name="Que T.C."/>
            <person name="Du C.H."/>
            <person name="Zhou Y.H."/>
            <person name="Cheng J.X."/>
            <person name="Dai P.F."/>
            <person name="Guo W.B."/>
            <person name="Han X.H."/>
            <person name="Huang E.J."/>
            <person name="Li L.F."/>
            <person name="Wei W."/>
            <person name="Gao Y.C."/>
            <person name="Liu J.Z."/>
            <person name="Shao H.Z."/>
            <person name="Wang X."/>
            <person name="Wang C.C."/>
            <person name="Yang T.C."/>
            <person name="Huo Q.B."/>
            <person name="Li W."/>
            <person name="Chen H.Y."/>
            <person name="Chen S.E."/>
            <person name="Zhou L.G."/>
            <person name="Ni X.B."/>
            <person name="Tian J.H."/>
            <person name="Sheng Y."/>
            <person name="Liu T."/>
            <person name="Pan Y.S."/>
            <person name="Xia L.Y."/>
            <person name="Li J."/>
            <person name="Zhao F."/>
            <person name="Cao W.C."/>
        </authorList>
    </citation>
    <scope>NUCLEOTIDE SEQUENCE [LARGE SCALE GENOMIC DNA]</scope>
    <source>
        <strain evidence="2">HaeL-2018</strain>
    </source>
</reference>
<feature type="region of interest" description="Disordered" evidence="1">
    <location>
        <begin position="80"/>
        <end position="102"/>
    </location>
</feature>
<feature type="compositionally biased region" description="Polar residues" evidence="1">
    <location>
        <begin position="88"/>
        <end position="102"/>
    </location>
</feature>
<proteinExistence type="predicted"/>
<dbReference type="EMBL" id="JABSTR010000005">
    <property type="protein sequence ID" value="KAH9369454.1"/>
    <property type="molecule type" value="Genomic_DNA"/>
</dbReference>
<feature type="compositionally biased region" description="Polar residues" evidence="1">
    <location>
        <begin position="25"/>
        <end position="42"/>
    </location>
</feature>
<evidence type="ECO:0000313" key="3">
    <source>
        <dbReference type="Proteomes" id="UP000821853"/>
    </source>
</evidence>
<protein>
    <submittedName>
        <fullName evidence="2">Uncharacterized protein</fullName>
    </submittedName>
</protein>
<sequence length="102" mass="10964">MRSFFVKMTHRSCFFSINVGQQLNFGQPSSGKVMSSEGSPQATGAAAPDRFSRDPPSPSGPSAYRTLLPTLPIGKLNENALFLHEDPSGSTPSHLPSRTSRT</sequence>
<evidence type="ECO:0000256" key="1">
    <source>
        <dbReference type="SAM" id="MobiDB-lite"/>
    </source>
</evidence>
<gene>
    <name evidence="2" type="ORF">HPB48_014366</name>
</gene>
<evidence type="ECO:0000313" key="2">
    <source>
        <dbReference type="EMBL" id="KAH9369454.1"/>
    </source>
</evidence>
<comment type="caution">
    <text evidence="2">The sequence shown here is derived from an EMBL/GenBank/DDBJ whole genome shotgun (WGS) entry which is preliminary data.</text>
</comment>
<name>A0A9J6FTG7_HAELO</name>
<feature type="region of interest" description="Disordered" evidence="1">
    <location>
        <begin position="25"/>
        <end position="65"/>
    </location>
</feature>